<sequence>MTQLKKDKAKLDSIKKAVEYLLDQKNNLQVGKNKIMRTLAILQEEERKTEQSLNMHRRATS</sequence>
<proteinExistence type="predicted"/>
<name>A0ABY7TB23_9SPHI</name>
<keyword evidence="2" id="KW-1185">Reference proteome</keyword>
<evidence type="ECO:0000313" key="1">
    <source>
        <dbReference type="EMBL" id="WCT13715.1"/>
    </source>
</evidence>
<dbReference type="Proteomes" id="UP001216139">
    <property type="component" value="Chromosome"/>
</dbReference>
<reference evidence="1 2" key="1">
    <citation type="submission" date="2023-02" db="EMBL/GenBank/DDBJ databases">
        <title>Genome sequence of Mucilaginibacter jinjuensis strain KACC 16571.</title>
        <authorList>
            <person name="Kim S."/>
            <person name="Heo J."/>
            <person name="Kwon S.-W."/>
        </authorList>
    </citation>
    <scope>NUCLEOTIDE SEQUENCE [LARGE SCALE GENOMIC DNA]</scope>
    <source>
        <strain evidence="1 2">KACC 16571</strain>
    </source>
</reference>
<dbReference type="EMBL" id="CP117167">
    <property type="protein sequence ID" value="WCT13715.1"/>
    <property type="molecule type" value="Genomic_DNA"/>
</dbReference>
<organism evidence="1 2">
    <name type="scientific">Mucilaginibacter jinjuensis</name>
    <dbReference type="NCBI Taxonomy" id="1176721"/>
    <lineage>
        <taxon>Bacteria</taxon>
        <taxon>Pseudomonadati</taxon>
        <taxon>Bacteroidota</taxon>
        <taxon>Sphingobacteriia</taxon>
        <taxon>Sphingobacteriales</taxon>
        <taxon>Sphingobacteriaceae</taxon>
        <taxon>Mucilaginibacter</taxon>
    </lineage>
</organism>
<gene>
    <name evidence="1" type="ORF">PQO05_07175</name>
</gene>
<accession>A0ABY7TB23</accession>
<protein>
    <submittedName>
        <fullName evidence="1">Uncharacterized protein</fullName>
    </submittedName>
</protein>
<dbReference type="RefSeq" id="WP_273632022.1">
    <property type="nucleotide sequence ID" value="NZ_CP117167.1"/>
</dbReference>
<evidence type="ECO:0000313" key="2">
    <source>
        <dbReference type="Proteomes" id="UP001216139"/>
    </source>
</evidence>